<accession>A0A543I203</accession>
<sequence>MTSSTTQREYTIREAAALTGLPASTLRYYESIGVIAPVSRGASSGHRVYDEGDLDQLMWVACLAATGMSVGDMRAYVANGALGPEAALGQIELLSAQAQRLAAEAEQIVLRRRYVQIKIDYWRAVESGDTARADLLSAEARALADELRGARKPHVL</sequence>
<evidence type="ECO:0000259" key="2">
    <source>
        <dbReference type="PROSITE" id="PS50937"/>
    </source>
</evidence>
<dbReference type="PROSITE" id="PS50937">
    <property type="entry name" value="HTH_MERR_2"/>
    <property type="match status" value="1"/>
</dbReference>
<gene>
    <name evidence="3" type="ORF">FBY41_1000</name>
</gene>
<evidence type="ECO:0000313" key="3">
    <source>
        <dbReference type="EMBL" id="TQM64628.1"/>
    </source>
</evidence>
<dbReference type="SMART" id="SM00422">
    <property type="entry name" value="HTH_MERR"/>
    <property type="match status" value="1"/>
</dbReference>
<evidence type="ECO:0000256" key="1">
    <source>
        <dbReference type="ARBA" id="ARBA00023125"/>
    </source>
</evidence>
<dbReference type="InterPro" id="IPR047057">
    <property type="entry name" value="MerR_fam"/>
</dbReference>
<dbReference type="SUPFAM" id="SSF46955">
    <property type="entry name" value="Putative DNA-binding domain"/>
    <property type="match status" value="1"/>
</dbReference>
<evidence type="ECO:0000313" key="4">
    <source>
        <dbReference type="Proteomes" id="UP000316747"/>
    </source>
</evidence>
<dbReference type="AlphaFoldDB" id="A0A543I203"/>
<dbReference type="InterPro" id="IPR009061">
    <property type="entry name" value="DNA-bd_dom_put_sf"/>
</dbReference>
<dbReference type="InterPro" id="IPR000551">
    <property type="entry name" value="MerR-type_HTH_dom"/>
</dbReference>
<protein>
    <submittedName>
        <fullName evidence="3">DNA-binding transcriptional MerR regulator</fullName>
    </submittedName>
</protein>
<dbReference type="GO" id="GO:0003677">
    <property type="term" value="F:DNA binding"/>
    <property type="evidence" value="ECO:0007669"/>
    <property type="project" value="UniProtKB-KW"/>
</dbReference>
<dbReference type="EMBL" id="VFPM01000001">
    <property type="protein sequence ID" value="TQM64628.1"/>
    <property type="molecule type" value="Genomic_DNA"/>
</dbReference>
<proteinExistence type="predicted"/>
<dbReference type="CDD" id="cd01109">
    <property type="entry name" value="HTH_YyaN"/>
    <property type="match status" value="1"/>
</dbReference>
<dbReference type="PANTHER" id="PTHR30204:SF98">
    <property type="entry name" value="HTH-TYPE TRANSCRIPTIONAL REGULATOR ADHR"/>
    <property type="match status" value="1"/>
</dbReference>
<comment type="caution">
    <text evidence="3">The sequence shown here is derived from an EMBL/GenBank/DDBJ whole genome shotgun (WGS) entry which is preliminary data.</text>
</comment>
<feature type="domain" description="HTH merR-type" evidence="2">
    <location>
        <begin position="9"/>
        <end position="79"/>
    </location>
</feature>
<dbReference type="Proteomes" id="UP000316747">
    <property type="component" value="Unassembled WGS sequence"/>
</dbReference>
<name>A0A543I203_9MICO</name>
<reference evidence="3 4" key="1">
    <citation type="submission" date="2019-06" db="EMBL/GenBank/DDBJ databases">
        <title>Genome sequencing of plant associated microbes to promote plant fitness in Sorghum bicolor and Oryza sativa.</title>
        <authorList>
            <person name="Coleman-Derr D."/>
        </authorList>
    </citation>
    <scope>NUCLEOTIDE SEQUENCE [LARGE SCALE GENOMIC DNA]</scope>
    <source>
        <strain evidence="3 4">KV-663</strain>
    </source>
</reference>
<dbReference type="Gene3D" id="1.10.1660.10">
    <property type="match status" value="1"/>
</dbReference>
<dbReference type="PANTHER" id="PTHR30204">
    <property type="entry name" value="REDOX-CYCLING DRUG-SENSING TRANSCRIPTIONAL ACTIVATOR SOXR"/>
    <property type="match status" value="1"/>
</dbReference>
<organism evidence="3 4">
    <name type="scientific">Humibacillus xanthopallidus</name>
    <dbReference type="NCBI Taxonomy" id="412689"/>
    <lineage>
        <taxon>Bacteria</taxon>
        <taxon>Bacillati</taxon>
        <taxon>Actinomycetota</taxon>
        <taxon>Actinomycetes</taxon>
        <taxon>Micrococcales</taxon>
        <taxon>Intrasporangiaceae</taxon>
        <taxon>Humibacillus</taxon>
    </lineage>
</organism>
<dbReference type="RefSeq" id="WP_141842243.1">
    <property type="nucleotide sequence ID" value="NZ_VFPM01000001.1"/>
</dbReference>
<dbReference type="Pfam" id="PF13411">
    <property type="entry name" value="MerR_1"/>
    <property type="match status" value="1"/>
</dbReference>
<dbReference type="OrthoDB" id="9802039at2"/>
<keyword evidence="4" id="KW-1185">Reference proteome</keyword>
<dbReference type="GO" id="GO:0003700">
    <property type="term" value="F:DNA-binding transcription factor activity"/>
    <property type="evidence" value="ECO:0007669"/>
    <property type="project" value="InterPro"/>
</dbReference>
<keyword evidence="1 3" id="KW-0238">DNA-binding</keyword>